<accession>A0AAD5XAQ5</accession>
<keyword evidence="1" id="KW-0040">ANK repeat</keyword>
<evidence type="ECO:0000313" key="4">
    <source>
        <dbReference type="Proteomes" id="UP001211907"/>
    </source>
</evidence>
<evidence type="ECO:0000313" key="3">
    <source>
        <dbReference type="EMBL" id="KAJ3110704.1"/>
    </source>
</evidence>
<name>A0AAD5XAQ5_9FUNG</name>
<feature type="repeat" description="ANK" evidence="1">
    <location>
        <begin position="228"/>
        <end position="260"/>
    </location>
</feature>
<proteinExistence type="predicted"/>
<keyword evidence="2" id="KW-0472">Membrane</keyword>
<dbReference type="AlphaFoldDB" id="A0AAD5XAQ5"/>
<evidence type="ECO:0000256" key="1">
    <source>
        <dbReference type="PROSITE-ProRule" id="PRU00023"/>
    </source>
</evidence>
<protein>
    <submittedName>
        <fullName evidence="3">Uncharacterized protein</fullName>
    </submittedName>
</protein>
<dbReference type="InterPro" id="IPR036770">
    <property type="entry name" value="Ankyrin_rpt-contain_sf"/>
</dbReference>
<feature type="transmembrane region" description="Helical" evidence="2">
    <location>
        <begin position="417"/>
        <end position="439"/>
    </location>
</feature>
<gene>
    <name evidence="3" type="ORF">HK100_002951</name>
</gene>
<keyword evidence="2" id="KW-1133">Transmembrane helix</keyword>
<reference evidence="3" key="1">
    <citation type="submission" date="2020-05" db="EMBL/GenBank/DDBJ databases">
        <title>Phylogenomic resolution of chytrid fungi.</title>
        <authorList>
            <person name="Stajich J.E."/>
            <person name="Amses K."/>
            <person name="Simmons R."/>
            <person name="Seto K."/>
            <person name="Myers J."/>
            <person name="Bonds A."/>
            <person name="Quandt C.A."/>
            <person name="Barry K."/>
            <person name="Liu P."/>
            <person name="Grigoriev I."/>
            <person name="Longcore J.E."/>
            <person name="James T.Y."/>
        </authorList>
    </citation>
    <scope>NUCLEOTIDE SEQUENCE</scope>
    <source>
        <strain evidence="3">JEL0513</strain>
    </source>
</reference>
<comment type="caution">
    <text evidence="3">The sequence shown here is derived from an EMBL/GenBank/DDBJ whole genome shotgun (WGS) entry which is preliminary data.</text>
</comment>
<dbReference type="Pfam" id="PF12796">
    <property type="entry name" value="Ank_2"/>
    <property type="match status" value="2"/>
</dbReference>
<dbReference type="SUPFAM" id="SSF48403">
    <property type="entry name" value="Ankyrin repeat"/>
    <property type="match status" value="1"/>
</dbReference>
<keyword evidence="4" id="KW-1185">Reference proteome</keyword>
<keyword evidence="2" id="KW-0812">Transmembrane</keyword>
<dbReference type="PROSITE" id="PS50088">
    <property type="entry name" value="ANK_REPEAT"/>
    <property type="match status" value="1"/>
</dbReference>
<dbReference type="Proteomes" id="UP001211907">
    <property type="component" value="Unassembled WGS sequence"/>
</dbReference>
<sequence length="444" mass="50126">METQAVYSLSSKRSTIAKHETFRSLPYSLPGNPNIPTASSTAVLAKFPPEIVSQVLKHIPIDPHAIKNIGMSSKQLFARLLFCDLAFARWHFHHQLDLFADTDGQHNSGTFWRFLDARKLKNNQVWRSLPFNYQCAIYAEILLVDFDLQPPTLLPNNLSSESMLSILSKSWSNYHFFNQKYAVVINRLIRETNDFKPTFVPFLHACVHGELEAAKLLYGTGAIIASDNGNIAIFYAACNGHDSMVEYLLNIGVNPSEIPDNKFTGNIQYSVLEGAFYSRNERLIMLILKDERIDPSENHNKAIITAAKINSTNIVEFLLKDARVDPTNGDNAALNSAIWANSIDTAAFLLCDSRVCAQVDSDPHLRKRVAKSKKLKRVYQQHRQFKIKVRDWNLHRQQFINGLADCCDPCHMCADSYNVIMCLFTMMVLCAIVVVVLNATGVIQ</sequence>
<dbReference type="Gene3D" id="1.25.40.20">
    <property type="entry name" value="Ankyrin repeat-containing domain"/>
    <property type="match status" value="1"/>
</dbReference>
<evidence type="ECO:0000256" key="2">
    <source>
        <dbReference type="SAM" id="Phobius"/>
    </source>
</evidence>
<dbReference type="InterPro" id="IPR002110">
    <property type="entry name" value="Ankyrin_rpt"/>
</dbReference>
<dbReference type="EMBL" id="JADGJH010001702">
    <property type="protein sequence ID" value="KAJ3110704.1"/>
    <property type="molecule type" value="Genomic_DNA"/>
</dbReference>
<dbReference type="SMART" id="SM00248">
    <property type="entry name" value="ANK"/>
    <property type="match status" value="3"/>
</dbReference>
<organism evidence="3 4">
    <name type="scientific">Physocladia obscura</name>
    <dbReference type="NCBI Taxonomy" id="109957"/>
    <lineage>
        <taxon>Eukaryota</taxon>
        <taxon>Fungi</taxon>
        <taxon>Fungi incertae sedis</taxon>
        <taxon>Chytridiomycota</taxon>
        <taxon>Chytridiomycota incertae sedis</taxon>
        <taxon>Chytridiomycetes</taxon>
        <taxon>Chytridiales</taxon>
        <taxon>Chytriomycetaceae</taxon>
        <taxon>Physocladia</taxon>
    </lineage>
</organism>